<proteinExistence type="predicted"/>
<evidence type="ECO:0000259" key="1">
    <source>
        <dbReference type="Pfam" id="PF01261"/>
    </source>
</evidence>
<protein>
    <recommendedName>
        <fullName evidence="1">Xylose isomerase-like TIM barrel domain-containing protein</fullName>
    </recommendedName>
</protein>
<sequence>MSHQFVPGIASQSLGCPQYHGIHDKLQAAVGAGLRSVEIFFEDIRQLAIAQRSNPSIIPQSTRSLFRSTDTQHAHLTKEQQEQLLCARQIRGWCKEAYRGARSLDIICLQPFMHFEGLLDPQERRVRFEKLNFWIQIAKQLGTDLIQIPSNFLSQSECTGDRSRLIADLREAAKIGAAQSPPIRFAYEALCWGTHINTWDAAWSIVEEVNMPNFGTCLDTFNIAGRVYADPEALDGKNADAEADISRSIQLLKNTFSDPEKLEKVFYIELCDGERLDAPLNPDHEWYDANQPSRMTWSRNARLYPFETDSKEAAAQGRHAGYLPVTQIFDALLDVGYTGYLSFEVFSRSLNQESSQVIATHAERVGISWERCAEYIDNRLAQRDTRNVKESTSTPEDNSQLILSDILDLAPANVISSRFTRVPGFTANIAPRL</sequence>
<dbReference type="AlphaFoldDB" id="A0AAN7T932"/>
<dbReference type="EMBL" id="JAVRRJ010000001">
    <property type="protein sequence ID" value="KAK5091176.1"/>
    <property type="molecule type" value="Genomic_DNA"/>
</dbReference>
<feature type="domain" description="Xylose isomerase-like TIM barrel" evidence="1">
    <location>
        <begin position="81"/>
        <end position="353"/>
    </location>
</feature>
<dbReference type="PANTHER" id="PTHR12110:SF21">
    <property type="entry name" value="XYLOSE ISOMERASE-LIKE TIM BARREL DOMAIN-CONTAINING PROTEIN"/>
    <property type="match status" value="1"/>
</dbReference>
<dbReference type="InterPro" id="IPR013022">
    <property type="entry name" value="Xyl_isomerase-like_TIM-brl"/>
</dbReference>
<keyword evidence="3" id="KW-1185">Reference proteome</keyword>
<reference evidence="2 3" key="1">
    <citation type="submission" date="2023-08" db="EMBL/GenBank/DDBJ databases">
        <title>Black Yeasts Isolated from many extreme environments.</title>
        <authorList>
            <person name="Coleine C."/>
            <person name="Stajich J.E."/>
            <person name="Selbmann L."/>
        </authorList>
    </citation>
    <scope>NUCLEOTIDE SEQUENCE [LARGE SCALE GENOMIC DNA]</scope>
    <source>
        <strain evidence="2 3">CCFEE 5910</strain>
    </source>
</reference>
<organism evidence="2 3">
    <name type="scientific">Lithohypha guttulata</name>
    <dbReference type="NCBI Taxonomy" id="1690604"/>
    <lineage>
        <taxon>Eukaryota</taxon>
        <taxon>Fungi</taxon>
        <taxon>Dikarya</taxon>
        <taxon>Ascomycota</taxon>
        <taxon>Pezizomycotina</taxon>
        <taxon>Eurotiomycetes</taxon>
        <taxon>Chaetothyriomycetidae</taxon>
        <taxon>Chaetothyriales</taxon>
        <taxon>Trichomeriaceae</taxon>
        <taxon>Lithohypha</taxon>
    </lineage>
</organism>
<dbReference type="InterPro" id="IPR036237">
    <property type="entry name" value="Xyl_isomerase-like_sf"/>
</dbReference>
<dbReference type="PANTHER" id="PTHR12110">
    <property type="entry name" value="HYDROXYPYRUVATE ISOMERASE"/>
    <property type="match status" value="1"/>
</dbReference>
<dbReference type="Gene3D" id="3.20.20.150">
    <property type="entry name" value="Divalent-metal-dependent TIM barrel enzymes"/>
    <property type="match status" value="1"/>
</dbReference>
<dbReference type="InterPro" id="IPR050312">
    <property type="entry name" value="IolE/XylAMocC-like"/>
</dbReference>
<dbReference type="SUPFAM" id="SSF51658">
    <property type="entry name" value="Xylose isomerase-like"/>
    <property type="match status" value="1"/>
</dbReference>
<evidence type="ECO:0000313" key="3">
    <source>
        <dbReference type="Proteomes" id="UP001309876"/>
    </source>
</evidence>
<accession>A0AAN7T932</accession>
<name>A0AAN7T932_9EURO</name>
<dbReference type="Pfam" id="PF01261">
    <property type="entry name" value="AP_endonuc_2"/>
    <property type="match status" value="1"/>
</dbReference>
<comment type="caution">
    <text evidence="2">The sequence shown here is derived from an EMBL/GenBank/DDBJ whole genome shotgun (WGS) entry which is preliminary data.</text>
</comment>
<dbReference type="Proteomes" id="UP001309876">
    <property type="component" value="Unassembled WGS sequence"/>
</dbReference>
<gene>
    <name evidence="2" type="ORF">LTR05_001356</name>
</gene>
<evidence type="ECO:0000313" key="2">
    <source>
        <dbReference type="EMBL" id="KAK5091176.1"/>
    </source>
</evidence>